<feature type="compositionally biased region" description="Polar residues" evidence="1">
    <location>
        <begin position="206"/>
        <end position="218"/>
    </location>
</feature>
<evidence type="ECO:0000256" key="3">
    <source>
        <dbReference type="SAM" id="SignalP"/>
    </source>
</evidence>
<feature type="region of interest" description="Disordered" evidence="1">
    <location>
        <begin position="616"/>
        <end position="651"/>
    </location>
</feature>
<feature type="chain" id="PRO_5007842854" evidence="3">
    <location>
        <begin position="20"/>
        <end position="651"/>
    </location>
</feature>
<feature type="transmembrane region" description="Helical" evidence="2">
    <location>
        <begin position="396"/>
        <end position="426"/>
    </location>
</feature>
<feature type="region of interest" description="Disordered" evidence="1">
    <location>
        <begin position="87"/>
        <end position="166"/>
    </location>
</feature>
<keyword evidence="2" id="KW-0472">Membrane</keyword>
<dbReference type="AlphaFoldDB" id="A0A163G0C8"/>
<reference evidence="4 5" key="1">
    <citation type="journal article" date="2016" name="Sci. Rep.">
        <title>Draft genome sequencing and secretome analysis of fungal phytopathogen Ascochyta rabiei provides insight into the necrotrophic effector repertoire.</title>
        <authorList>
            <person name="Verma S."/>
            <person name="Gazara R.K."/>
            <person name="Nizam S."/>
            <person name="Parween S."/>
            <person name="Chattopadhyay D."/>
            <person name="Verma P.K."/>
        </authorList>
    </citation>
    <scope>NUCLEOTIDE SEQUENCE [LARGE SCALE GENOMIC DNA]</scope>
    <source>
        <strain evidence="4 5">ArDII</strain>
    </source>
</reference>
<evidence type="ECO:0000256" key="2">
    <source>
        <dbReference type="SAM" id="Phobius"/>
    </source>
</evidence>
<feature type="compositionally biased region" description="Low complexity" evidence="1">
    <location>
        <begin position="180"/>
        <end position="194"/>
    </location>
</feature>
<accession>A0A163G0C8</accession>
<feature type="region of interest" description="Disordered" evidence="1">
    <location>
        <begin position="271"/>
        <end position="316"/>
    </location>
</feature>
<keyword evidence="2" id="KW-1133">Transmembrane helix</keyword>
<comment type="caution">
    <text evidence="4">The sequence shown here is derived from an EMBL/GenBank/DDBJ whole genome shotgun (WGS) entry which is preliminary data.</text>
</comment>
<evidence type="ECO:0000256" key="1">
    <source>
        <dbReference type="SAM" id="MobiDB-lite"/>
    </source>
</evidence>
<gene>
    <name evidence="4" type="ORF">ST47_g4240</name>
</gene>
<dbReference type="Pfam" id="PF11204">
    <property type="entry name" value="DUF2985"/>
    <property type="match status" value="1"/>
</dbReference>
<keyword evidence="5" id="KW-1185">Reference proteome</keyword>
<sequence>MRSTTVGSTLLLLAGAVAAQQSESIVTDIPSSLIQTTEQVFTIQTSVPTGSTTPSGDPTVSLPVESLPIPSSISDGDVTLTLPVESLPPVGSEPTPSITGILTNPHLPTISQTTDPLMSIPQGETPESTGAPATSSASGNATASASRSAPAEQSTAAAPPSLKGENTPFMLALGISGTMASSNPNSSASHANISTPVPFPQPGGLHNSSSPTPTGTTAEKQRARTSTNASSASSRIRSASIKLMNADPPPGMWAATGGVASKAPSLVDIRRGSFGSEGWDEQRQREHRRGSQESNERPANNRKGSSGRLGLEPFPALTEERSSFETREYASNYCAQNDAKDAGAGIIEPTTSHLTDKTKETAMRQPMGTSLQYANGYIPPPKLPWTRSFTIGLKGFWKWFLTIPGFLITVYGLNVVAWGGMLFLLLCNAAPAMCTPTCDDINSPRRIWVEIDSQILNALFCVTGFGLAPWRFRDLYWWARWRLGGSQAKLIGIRRLAGIHRGWFRLPGSEQLSEEVDATKVSSEDPAVPIPASKIPDPPLTGSRASPTIPWKMDFVLWMNASNTFFQILLCFYMWHYDRIQRPSWATGLFVALGCIVAGVAGIMIAVEGKRIKKVEGVPMRKEDQRRPPDEETQSAQDVPLVSYHGTASKA</sequence>
<dbReference type="EMBL" id="JYNV01000155">
    <property type="protein sequence ID" value="KZM24618.1"/>
    <property type="molecule type" value="Genomic_DNA"/>
</dbReference>
<name>A0A163G0C8_DIDRA</name>
<dbReference type="InterPro" id="IPR021369">
    <property type="entry name" value="DUF2985"/>
</dbReference>
<evidence type="ECO:0000313" key="5">
    <source>
        <dbReference type="Proteomes" id="UP000076837"/>
    </source>
</evidence>
<feature type="transmembrane region" description="Helical" evidence="2">
    <location>
        <begin position="587"/>
        <end position="607"/>
    </location>
</feature>
<feature type="region of interest" description="Disordered" evidence="1">
    <location>
        <begin position="180"/>
        <end position="236"/>
    </location>
</feature>
<keyword evidence="2" id="KW-0812">Transmembrane</keyword>
<feature type="compositionally biased region" description="Low complexity" evidence="1">
    <location>
        <begin position="128"/>
        <end position="149"/>
    </location>
</feature>
<feature type="transmembrane region" description="Helical" evidence="2">
    <location>
        <begin position="555"/>
        <end position="575"/>
    </location>
</feature>
<dbReference type="PANTHER" id="PTHR35872">
    <property type="entry name" value="INTEGRAL MEMBRANE PROTEIN (AFU_ORTHOLOGUE AFUA_5G07110)"/>
    <property type="match status" value="1"/>
</dbReference>
<dbReference type="STRING" id="5454.A0A163G0C8"/>
<keyword evidence="3" id="KW-0732">Signal</keyword>
<organism evidence="4 5">
    <name type="scientific">Didymella rabiei</name>
    <name type="common">Chickpea ascochyta blight fungus</name>
    <name type="synonym">Mycosphaerella rabiei</name>
    <dbReference type="NCBI Taxonomy" id="5454"/>
    <lineage>
        <taxon>Eukaryota</taxon>
        <taxon>Fungi</taxon>
        <taxon>Dikarya</taxon>
        <taxon>Ascomycota</taxon>
        <taxon>Pezizomycotina</taxon>
        <taxon>Dothideomycetes</taxon>
        <taxon>Pleosporomycetidae</taxon>
        <taxon>Pleosporales</taxon>
        <taxon>Pleosporineae</taxon>
        <taxon>Didymellaceae</taxon>
        <taxon>Ascochyta</taxon>
    </lineage>
</organism>
<feature type="compositionally biased region" description="Basic and acidic residues" evidence="1">
    <location>
        <begin position="280"/>
        <end position="296"/>
    </location>
</feature>
<dbReference type="Proteomes" id="UP000076837">
    <property type="component" value="Unassembled WGS sequence"/>
</dbReference>
<dbReference type="PANTHER" id="PTHR35872:SF1">
    <property type="entry name" value="ALPHA-L-RHAMNOSIDASE C"/>
    <property type="match status" value="1"/>
</dbReference>
<evidence type="ECO:0000313" key="4">
    <source>
        <dbReference type="EMBL" id="KZM24618.1"/>
    </source>
</evidence>
<proteinExistence type="predicted"/>
<feature type="signal peptide" evidence="3">
    <location>
        <begin position="1"/>
        <end position="19"/>
    </location>
</feature>
<feature type="compositionally biased region" description="Basic and acidic residues" evidence="1">
    <location>
        <begin position="616"/>
        <end position="630"/>
    </location>
</feature>
<protein>
    <submittedName>
        <fullName evidence="4">Uncharacterized protein</fullName>
    </submittedName>
</protein>
<feature type="compositionally biased region" description="Low complexity" evidence="1">
    <location>
        <begin position="224"/>
        <end position="236"/>
    </location>
</feature>